<dbReference type="PROSITE" id="PS51935">
    <property type="entry name" value="NLPC_P60"/>
    <property type="match status" value="1"/>
</dbReference>
<dbReference type="Gene3D" id="2.30.30.40">
    <property type="entry name" value="SH3 Domains"/>
    <property type="match status" value="2"/>
</dbReference>
<comment type="similarity">
    <text evidence="1">Belongs to the peptidase C40 family.</text>
</comment>
<keyword evidence="4" id="KW-0378">Hydrolase</keyword>
<evidence type="ECO:0000313" key="10">
    <source>
        <dbReference type="Proteomes" id="UP001364890"/>
    </source>
</evidence>
<feature type="chain" id="PRO_5046355663" evidence="6">
    <location>
        <begin position="24"/>
        <end position="521"/>
    </location>
</feature>
<evidence type="ECO:0000256" key="1">
    <source>
        <dbReference type="ARBA" id="ARBA00007074"/>
    </source>
</evidence>
<dbReference type="PANTHER" id="PTHR47053:SF3">
    <property type="entry name" value="GAMMA-D-GLUTAMYL-L-LYSINE DIPEPTIDYL-PEPTIDASE"/>
    <property type="match status" value="1"/>
</dbReference>
<feature type="domain" description="SLH" evidence="7">
    <location>
        <begin position="23"/>
        <end position="83"/>
    </location>
</feature>
<evidence type="ECO:0000256" key="3">
    <source>
        <dbReference type="ARBA" id="ARBA00022729"/>
    </source>
</evidence>
<dbReference type="Pfam" id="PF18348">
    <property type="entry name" value="SH3_16"/>
    <property type="match status" value="1"/>
</dbReference>
<feature type="domain" description="SLH" evidence="7">
    <location>
        <begin position="148"/>
        <end position="206"/>
    </location>
</feature>
<dbReference type="Pfam" id="PF00395">
    <property type="entry name" value="SLH"/>
    <property type="match status" value="3"/>
</dbReference>
<comment type="caution">
    <text evidence="9">The sequence shown here is derived from an EMBL/GenBank/DDBJ whole genome shotgun (WGS) entry which is preliminary data.</text>
</comment>
<keyword evidence="10" id="KW-1185">Reference proteome</keyword>
<evidence type="ECO:0000313" key="9">
    <source>
        <dbReference type="EMBL" id="MEI4768823.1"/>
    </source>
</evidence>
<evidence type="ECO:0000259" key="7">
    <source>
        <dbReference type="PROSITE" id="PS51272"/>
    </source>
</evidence>
<evidence type="ECO:0000256" key="4">
    <source>
        <dbReference type="ARBA" id="ARBA00022801"/>
    </source>
</evidence>
<dbReference type="EMBL" id="JBAWSY010000002">
    <property type="protein sequence ID" value="MEI4768823.1"/>
    <property type="molecule type" value="Genomic_DNA"/>
</dbReference>
<dbReference type="InterPro" id="IPR000064">
    <property type="entry name" value="NLP_P60_dom"/>
</dbReference>
<accession>A0ABU8F1C6</accession>
<feature type="domain" description="SLH" evidence="7">
    <location>
        <begin position="84"/>
        <end position="147"/>
    </location>
</feature>
<dbReference type="InterPro" id="IPR057812">
    <property type="entry name" value="SH3_YKFC_2nd"/>
</dbReference>
<dbReference type="Pfam" id="PF23795">
    <property type="entry name" value="SH3_YKFC_2nd"/>
    <property type="match status" value="1"/>
</dbReference>
<dbReference type="InterPro" id="IPR038765">
    <property type="entry name" value="Papain-like_cys_pep_sf"/>
</dbReference>
<keyword evidence="2" id="KW-0645">Protease</keyword>
<dbReference type="InterPro" id="IPR051202">
    <property type="entry name" value="Peptidase_C40"/>
</dbReference>
<dbReference type="InterPro" id="IPR041382">
    <property type="entry name" value="SH3_16"/>
</dbReference>
<evidence type="ECO:0000259" key="8">
    <source>
        <dbReference type="PROSITE" id="PS51935"/>
    </source>
</evidence>
<keyword evidence="3 6" id="KW-0732">Signal</keyword>
<dbReference type="SUPFAM" id="SSF54001">
    <property type="entry name" value="Cysteine proteinases"/>
    <property type="match status" value="1"/>
</dbReference>
<evidence type="ECO:0000256" key="5">
    <source>
        <dbReference type="ARBA" id="ARBA00022807"/>
    </source>
</evidence>
<feature type="signal peptide" evidence="6">
    <location>
        <begin position="1"/>
        <end position="23"/>
    </location>
</feature>
<dbReference type="PANTHER" id="PTHR47053">
    <property type="entry name" value="MUREIN DD-ENDOPEPTIDASE MEPH-RELATED"/>
    <property type="match status" value="1"/>
</dbReference>
<dbReference type="InterPro" id="IPR001119">
    <property type="entry name" value="SLH_dom"/>
</dbReference>
<dbReference type="PROSITE" id="PS51272">
    <property type="entry name" value="SLH"/>
    <property type="match status" value="3"/>
</dbReference>
<keyword evidence="5" id="KW-0788">Thiol protease</keyword>
<organism evidence="9 10">
    <name type="scientific">Psychrobacillus mangrovi</name>
    <dbReference type="NCBI Taxonomy" id="3117745"/>
    <lineage>
        <taxon>Bacteria</taxon>
        <taxon>Bacillati</taxon>
        <taxon>Bacillota</taxon>
        <taxon>Bacilli</taxon>
        <taxon>Bacillales</taxon>
        <taxon>Bacillaceae</taxon>
        <taxon>Psychrobacillus</taxon>
    </lineage>
</organism>
<evidence type="ECO:0000256" key="6">
    <source>
        <dbReference type="SAM" id="SignalP"/>
    </source>
</evidence>
<sequence length="521" mass="57792">MKRLIAFCTALIVLFSTYSTVSAAPLFKDVEDTYSAKAELDFLASKGIIKGDPTKNFDVNKEITRLEAAEMIIKSLGIETTNPPAIIFTDITPDHTSYPIIATIVDEGIMKTDENGAFNPDAPFTRGESAVFLVRAYDLKGTVKTPFVDVLADYWVSESINILQANKIATGYADNTYKPLANITKVDFAIQLARTLNPDFRKVPTTPIPEAVSCEKPSKTKKVKVNVQVTSLWHTPGIDRAVDLASIKTPVDISKWTKSMNLKQKWWLVDKTDTQALFGDEVVVLQKSGKWTKIAIKDQYVPYQKEGYPGWVPSSHLYETTTDTTNCSIAIVNAKSTTLYSDKNKKNKYIDISYTTILPVVKEDGEWLHVITPQNGVKYLPKKDAKVHKNYASVPKPTQKDIVNSAKMFLGLPYLWAGTSAFGFDCSGIIYSVYKNHGIVIPRDSFYQATKGTPVAKNDLQPGDLVFFAGNRGKGKVYHVGLYIGEGKMLHAPNSSDKVKIESISAGVYKTNYSGARRYLK</sequence>
<proteinExistence type="inferred from homology"/>
<protein>
    <submittedName>
        <fullName evidence="9">NlpC/P60 family protein</fullName>
    </submittedName>
</protein>
<gene>
    <name evidence="9" type="ORF">WAX74_04015</name>
</gene>
<dbReference type="RefSeq" id="WP_336496376.1">
    <property type="nucleotide sequence ID" value="NZ_JBAWSY010000002.1"/>
</dbReference>
<reference evidence="9 10" key="1">
    <citation type="submission" date="2024-01" db="EMBL/GenBank/DDBJ databases">
        <title>Seven novel Bacillus-like species.</title>
        <authorList>
            <person name="Liu G."/>
        </authorList>
    </citation>
    <scope>NUCLEOTIDE SEQUENCE [LARGE SCALE GENOMIC DNA]</scope>
    <source>
        <strain evidence="9 10">FJAT-51614</strain>
    </source>
</reference>
<dbReference type="Proteomes" id="UP001364890">
    <property type="component" value="Unassembled WGS sequence"/>
</dbReference>
<feature type="domain" description="NlpC/P60" evidence="8">
    <location>
        <begin position="396"/>
        <end position="520"/>
    </location>
</feature>
<dbReference type="Pfam" id="PF00877">
    <property type="entry name" value="NLPC_P60"/>
    <property type="match status" value="1"/>
</dbReference>
<name>A0ABU8F1C6_9BACI</name>
<evidence type="ECO:0000256" key="2">
    <source>
        <dbReference type="ARBA" id="ARBA00022670"/>
    </source>
</evidence>
<dbReference type="Gene3D" id="3.90.1720.10">
    <property type="entry name" value="endopeptidase domain like (from Nostoc punctiforme)"/>
    <property type="match status" value="1"/>
</dbReference>